<dbReference type="OrthoDB" id="4062651at2759"/>
<evidence type="ECO:0000256" key="3">
    <source>
        <dbReference type="ARBA" id="ARBA00022741"/>
    </source>
</evidence>
<keyword evidence="3" id="KW-0547">Nucleotide-binding</keyword>
<accession>A0A2R6PXR8</accession>
<dbReference type="Gramene" id="PSR98539">
    <property type="protein sequence ID" value="PSR98539"/>
    <property type="gene ID" value="CEY00_Acc25056"/>
</dbReference>
<dbReference type="InterPro" id="IPR001245">
    <property type="entry name" value="Ser-Thr/Tyr_kinase_cat_dom"/>
</dbReference>
<feature type="domain" description="Protein kinase" evidence="6">
    <location>
        <begin position="1"/>
        <end position="139"/>
    </location>
</feature>
<dbReference type="FunFam" id="1.10.510.10:FF:001722">
    <property type="entry name" value="G-type lectin S-receptor-like serine/threonine-protein kinase B120"/>
    <property type="match status" value="1"/>
</dbReference>
<dbReference type="Pfam" id="PF07714">
    <property type="entry name" value="PK_Tyr_Ser-Thr"/>
    <property type="match status" value="1"/>
</dbReference>
<dbReference type="InterPro" id="IPR011009">
    <property type="entry name" value="Kinase-like_dom_sf"/>
</dbReference>
<protein>
    <submittedName>
        <fullName evidence="7">Receptor-like serine/threonine-protein kinase</fullName>
    </submittedName>
</protein>
<evidence type="ECO:0000259" key="6">
    <source>
        <dbReference type="PROSITE" id="PS50011"/>
    </source>
</evidence>
<dbReference type="EMBL" id="NKQK01000022">
    <property type="protein sequence ID" value="PSR98539.1"/>
    <property type="molecule type" value="Genomic_DNA"/>
</dbReference>
<evidence type="ECO:0000313" key="8">
    <source>
        <dbReference type="Proteomes" id="UP000241394"/>
    </source>
</evidence>
<dbReference type="GO" id="GO:0005524">
    <property type="term" value="F:ATP binding"/>
    <property type="evidence" value="ECO:0007669"/>
    <property type="project" value="UniProtKB-KW"/>
</dbReference>
<dbReference type="GO" id="GO:0005886">
    <property type="term" value="C:plasma membrane"/>
    <property type="evidence" value="ECO:0007669"/>
    <property type="project" value="TreeGrafter"/>
</dbReference>
<dbReference type="GO" id="GO:0004674">
    <property type="term" value="F:protein serine/threonine kinase activity"/>
    <property type="evidence" value="ECO:0007669"/>
    <property type="project" value="UniProtKB-KW"/>
</dbReference>
<keyword evidence="1" id="KW-0723">Serine/threonine-protein kinase</keyword>
<evidence type="ECO:0000256" key="1">
    <source>
        <dbReference type="ARBA" id="ARBA00022527"/>
    </source>
</evidence>
<keyword evidence="4 7" id="KW-0418">Kinase</keyword>
<reference evidence="8" key="2">
    <citation type="journal article" date="2018" name="BMC Genomics">
        <title>A manually annotated Actinidia chinensis var. chinensis (kiwifruit) genome highlights the challenges associated with draft genomes and gene prediction in plants.</title>
        <authorList>
            <person name="Pilkington S.M."/>
            <person name="Crowhurst R."/>
            <person name="Hilario E."/>
            <person name="Nardozza S."/>
            <person name="Fraser L."/>
            <person name="Peng Y."/>
            <person name="Gunaseelan K."/>
            <person name="Simpson R."/>
            <person name="Tahir J."/>
            <person name="Deroles S.C."/>
            <person name="Templeton K."/>
            <person name="Luo Z."/>
            <person name="Davy M."/>
            <person name="Cheng C."/>
            <person name="McNeilage M."/>
            <person name="Scaglione D."/>
            <person name="Liu Y."/>
            <person name="Zhang Q."/>
            <person name="Datson P."/>
            <person name="De Silva N."/>
            <person name="Gardiner S.E."/>
            <person name="Bassett H."/>
            <person name="Chagne D."/>
            <person name="McCallum J."/>
            <person name="Dzierzon H."/>
            <person name="Deng C."/>
            <person name="Wang Y.Y."/>
            <person name="Barron L."/>
            <person name="Manako K."/>
            <person name="Bowen J."/>
            <person name="Foster T.M."/>
            <person name="Erridge Z.A."/>
            <person name="Tiffin H."/>
            <person name="Waite C.N."/>
            <person name="Davies K.M."/>
            <person name="Grierson E.P."/>
            <person name="Laing W.A."/>
            <person name="Kirk R."/>
            <person name="Chen X."/>
            <person name="Wood M."/>
            <person name="Montefiori M."/>
            <person name="Brummell D.A."/>
            <person name="Schwinn K.E."/>
            <person name="Catanach A."/>
            <person name="Fullerton C."/>
            <person name="Li D."/>
            <person name="Meiyalaghan S."/>
            <person name="Nieuwenhuizen N."/>
            <person name="Read N."/>
            <person name="Prakash R."/>
            <person name="Hunter D."/>
            <person name="Zhang H."/>
            <person name="McKenzie M."/>
            <person name="Knabel M."/>
            <person name="Harris A."/>
            <person name="Allan A.C."/>
            <person name="Gleave A."/>
            <person name="Chen A."/>
            <person name="Janssen B.J."/>
            <person name="Plunkett B."/>
            <person name="Ampomah-Dwamena C."/>
            <person name="Voogd C."/>
            <person name="Leif D."/>
            <person name="Lafferty D."/>
            <person name="Souleyre E.J.F."/>
            <person name="Varkonyi-Gasic E."/>
            <person name="Gambi F."/>
            <person name="Hanley J."/>
            <person name="Yao J.L."/>
            <person name="Cheung J."/>
            <person name="David K.M."/>
            <person name="Warren B."/>
            <person name="Marsh K."/>
            <person name="Snowden K.C."/>
            <person name="Lin-Wang K."/>
            <person name="Brian L."/>
            <person name="Martinez-Sanchez M."/>
            <person name="Wang M."/>
            <person name="Ileperuma N."/>
            <person name="Macnee N."/>
            <person name="Campin R."/>
            <person name="McAtee P."/>
            <person name="Drummond R.S.M."/>
            <person name="Espley R.V."/>
            <person name="Ireland H.S."/>
            <person name="Wu R."/>
            <person name="Atkinson R.G."/>
            <person name="Karunairetnam S."/>
            <person name="Bulley S."/>
            <person name="Chunkath S."/>
            <person name="Hanley Z."/>
            <person name="Storey R."/>
            <person name="Thrimawithana A.H."/>
            <person name="Thomson S."/>
            <person name="David C."/>
            <person name="Testolin R."/>
            <person name="Huang H."/>
            <person name="Hellens R.P."/>
            <person name="Schaffer R.J."/>
        </authorList>
    </citation>
    <scope>NUCLEOTIDE SEQUENCE [LARGE SCALE GENOMIC DNA]</scope>
    <source>
        <strain evidence="8">cv. Red5</strain>
    </source>
</reference>
<keyword evidence="8" id="KW-1185">Reference proteome</keyword>
<dbReference type="Proteomes" id="UP000241394">
    <property type="component" value="Chromosome LG22"/>
</dbReference>
<dbReference type="AlphaFoldDB" id="A0A2R6PXR8"/>
<keyword evidence="5" id="KW-0067">ATP-binding</keyword>
<gene>
    <name evidence="7" type="ORF">CEY00_Acc25056</name>
</gene>
<dbReference type="PROSITE" id="PS50011">
    <property type="entry name" value="PROTEIN_KINASE_DOM"/>
    <property type="match status" value="1"/>
</dbReference>
<keyword evidence="2" id="KW-0808">Transferase</keyword>
<dbReference type="OMA" id="WELWRTE"/>
<keyword evidence="7" id="KW-0675">Receptor</keyword>
<evidence type="ECO:0000313" key="7">
    <source>
        <dbReference type="EMBL" id="PSR98539.1"/>
    </source>
</evidence>
<sequence>MNPKISDFGIARAFGGDQLLDKTRTVMGTYGYMSPEYIIHGLFSMKSDVFSFGVLVLEIVSGKRNGELCDPDQSLRLLGYTWKLWNEGKAIELLDVPMEDSFAFLEVLKCIQIGLLCVQKRPEDRPTMASVLSALDSEITTLPQPKQPGFYAERSTDVTLDGTLGATNNLTITVLVGR</sequence>
<name>A0A2R6PXR8_ACTCC</name>
<dbReference type="InterPro" id="IPR021820">
    <property type="entry name" value="S-locus_recpt_kinase_C"/>
</dbReference>
<evidence type="ECO:0000256" key="2">
    <source>
        <dbReference type="ARBA" id="ARBA00022679"/>
    </source>
</evidence>
<dbReference type="InterPro" id="IPR000719">
    <property type="entry name" value="Prot_kinase_dom"/>
</dbReference>
<evidence type="ECO:0000256" key="4">
    <source>
        <dbReference type="ARBA" id="ARBA00022777"/>
    </source>
</evidence>
<proteinExistence type="predicted"/>
<dbReference type="SUPFAM" id="SSF56112">
    <property type="entry name" value="Protein kinase-like (PK-like)"/>
    <property type="match status" value="1"/>
</dbReference>
<comment type="caution">
    <text evidence="7">The sequence shown here is derived from an EMBL/GenBank/DDBJ whole genome shotgun (WGS) entry which is preliminary data.</text>
</comment>
<dbReference type="PANTHER" id="PTHR27002">
    <property type="entry name" value="RECEPTOR-LIKE SERINE/THREONINE-PROTEIN KINASE SD1-8"/>
    <property type="match status" value="1"/>
</dbReference>
<evidence type="ECO:0000256" key="5">
    <source>
        <dbReference type="ARBA" id="ARBA00022840"/>
    </source>
</evidence>
<dbReference type="Pfam" id="PF11883">
    <property type="entry name" value="DUF3403"/>
    <property type="match status" value="1"/>
</dbReference>
<organism evidence="7 8">
    <name type="scientific">Actinidia chinensis var. chinensis</name>
    <name type="common">Chinese soft-hair kiwi</name>
    <dbReference type="NCBI Taxonomy" id="1590841"/>
    <lineage>
        <taxon>Eukaryota</taxon>
        <taxon>Viridiplantae</taxon>
        <taxon>Streptophyta</taxon>
        <taxon>Embryophyta</taxon>
        <taxon>Tracheophyta</taxon>
        <taxon>Spermatophyta</taxon>
        <taxon>Magnoliopsida</taxon>
        <taxon>eudicotyledons</taxon>
        <taxon>Gunneridae</taxon>
        <taxon>Pentapetalae</taxon>
        <taxon>asterids</taxon>
        <taxon>Ericales</taxon>
        <taxon>Actinidiaceae</taxon>
        <taxon>Actinidia</taxon>
    </lineage>
</organism>
<reference evidence="7 8" key="1">
    <citation type="submission" date="2017-07" db="EMBL/GenBank/DDBJ databases">
        <title>An improved, manually edited Actinidia chinensis var. chinensis (kiwifruit) genome highlights the challenges associated with draft genomes and gene prediction in plants.</title>
        <authorList>
            <person name="Pilkington S."/>
            <person name="Crowhurst R."/>
            <person name="Hilario E."/>
            <person name="Nardozza S."/>
            <person name="Fraser L."/>
            <person name="Peng Y."/>
            <person name="Gunaseelan K."/>
            <person name="Simpson R."/>
            <person name="Tahir J."/>
            <person name="Deroles S."/>
            <person name="Templeton K."/>
            <person name="Luo Z."/>
            <person name="Davy M."/>
            <person name="Cheng C."/>
            <person name="Mcneilage M."/>
            <person name="Scaglione D."/>
            <person name="Liu Y."/>
            <person name="Zhang Q."/>
            <person name="Datson P."/>
            <person name="De Silva N."/>
            <person name="Gardiner S."/>
            <person name="Bassett H."/>
            <person name="Chagne D."/>
            <person name="Mccallum J."/>
            <person name="Dzierzon H."/>
            <person name="Deng C."/>
            <person name="Wang Y.-Y."/>
            <person name="Barron N."/>
            <person name="Manako K."/>
            <person name="Bowen J."/>
            <person name="Foster T."/>
            <person name="Erridge Z."/>
            <person name="Tiffin H."/>
            <person name="Waite C."/>
            <person name="Davies K."/>
            <person name="Grierson E."/>
            <person name="Laing W."/>
            <person name="Kirk R."/>
            <person name="Chen X."/>
            <person name="Wood M."/>
            <person name="Montefiori M."/>
            <person name="Brummell D."/>
            <person name="Schwinn K."/>
            <person name="Catanach A."/>
            <person name="Fullerton C."/>
            <person name="Li D."/>
            <person name="Meiyalaghan S."/>
            <person name="Nieuwenhuizen N."/>
            <person name="Read N."/>
            <person name="Prakash R."/>
            <person name="Hunter D."/>
            <person name="Zhang H."/>
            <person name="Mckenzie M."/>
            <person name="Knabel M."/>
            <person name="Harris A."/>
            <person name="Allan A."/>
            <person name="Chen A."/>
            <person name="Janssen B."/>
            <person name="Plunkett B."/>
            <person name="Dwamena C."/>
            <person name="Voogd C."/>
            <person name="Leif D."/>
            <person name="Lafferty D."/>
            <person name="Souleyre E."/>
            <person name="Varkonyi-Gasic E."/>
            <person name="Gambi F."/>
            <person name="Hanley J."/>
            <person name="Yao J.-L."/>
            <person name="Cheung J."/>
            <person name="David K."/>
            <person name="Warren B."/>
            <person name="Marsh K."/>
            <person name="Snowden K."/>
            <person name="Lin-Wang K."/>
            <person name="Brian L."/>
            <person name="Martinez-Sanchez M."/>
            <person name="Wang M."/>
            <person name="Ileperuma N."/>
            <person name="Macnee N."/>
            <person name="Campin R."/>
            <person name="Mcatee P."/>
            <person name="Drummond R."/>
            <person name="Espley R."/>
            <person name="Ireland H."/>
            <person name="Wu R."/>
            <person name="Atkinson R."/>
            <person name="Karunairetnam S."/>
            <person name="Bulley S."/>
            <person name="Chunkath S."/>
            <person name="Hanley Z."/>
            <person name="Storey R."/>
            <person name="Thrimawithana A."/>
            <person name="Thomson S."/>
            <person name="David C."/>
            <person name="Testolin R."/>
        </authorList>
    </citation>
    <scope>NUCLEOTIDE SEQUENCE [LARGE SCALE GENOMIC DNA]</scope>
    <source>
        <strain evidence="8">cv. Red5</strain>
        <tissue evidence="7">Young leaf</tissue>
    </source>
</reference>
<dbReference type="Gene3D" id="1.10.510.10">
    <property type="entry name" value="Transferase(Phosphotransferase) domain 1"/>
    <property type="match status" value="1"/>
</dbReference>
<dbReference type="PANTHER" id="PTHR27002:SF566">
    <property type="entry name" value="RECEPTOR-LIKE SERINE_THREONINE-PROTEIN KINASE"/>
    <property type="match status" value="1"/>
</dbReference>
<dbReference type="InParanoid" id="A0A2R6PXR8"/>